<sequence length="461" mass="52111">MFFLIYLVMFGWIPVVFHLFNRFPARQAVIIGFIVAWLFLPQKEFPLPGLPDYTKVSATCYGIAIATIVYDIGRFRSFKFSWVDLPMLVWCLCPIPSSISNGLGTYDGLSSALLQIITWGAPYFLGRIYLNSLAGLGQLATGIFLGGLVYVPLCLFEIKMSPQLHRIVYGFSPFSFAQTIRYGGYRPSVFMQHGLEVGMWMMAATLIGMCFWKTGVIRQVYNIPISWLVSALLITFILIKSTGAYFLLFLGIGILLFAWQFRSSLIVLLLIAFIYIYFGQNTLSETYVSDQIVTSLSGIVPKDRIQSLEFRFNNEEMLTDKAREKIVFGWGGWGRNRVYQYTWDGKLIDVSITDSLWIIAFGQNGLVGLMSVFSAFFFPAIAFIKRYPASYWFKPQVAPAAVITIILVLYMVDSLFNAMINPIFILACGGVAGTAVAQTVTNKPQHNFNHLKHRQFYSTEN</sequence>
<feature type="transmembrane region" description="Helical" evidence="1">
    <location>
        <begin position="246"/>
        <end position="278"/>
    </location>
</feature>
<evidence type="ECO:0000256" key="1">
    <source>
        <dbReference type="SAM" id="Phobius"/>
    </source>
</evidence>
<name>A0A964FG53_9CYAN</name>
<keyword evidence="2" id="KW-0436">Ligase</keyword>
<feature type="transmembrane region" description="Helical" evidence="1">
    <location>
        <begin position="220"/>
        <end position="239"/>
    </location>
</feature>
<dbReference type="AlphaFoldDB" id="A0A964FG53"/>
<proteinExistence type="predicted"/>
<reference evidence="2" key="1">
    <citation type="journal article" date="2021" name="Antonie Van Leeuwenhoek">
        <title>Draft genome and description of Waterburya agarophytonicola gen. nov. sp. nov. (Pleurocapsales, Cyanobacteria): a seaweed symbiont.</title>
        <authorList>
            <person name="Bonthond G."/>
            <person name="Shalygin S."/>
            <person name="Bayer T."/>
            <person name="Weinberger F."/>
        </authorList>
    </citation>
    <scope>NUCLEOTIDE SEQUENCE</scope>
    <source>
        <strain evidence="2">KI4</strain>
    </source>
</reference>
<feature type="transmembrane region" description="Helical" evidence="1">
    <location>
        <begin position="391"/>
        <end position="412"/>
    </location>
</feature>
<feature type="transmembrane region" description="Helical" evidence="1">
    <location>
        <begin position="356"/>
        <end position="384"/>
    </location>
</feature>
<keyword evidence="1" id="KW-1133">Transmembrane helix</keyword>
<dbReference type="GO" id="GO:0016874">
    <property type="term" value="F:ligase activity"/>
    <property type="evidence" value="ECO:0007669"/>
    <property type="project" value="UniProtKB-KW"/>
</dbReference>
<protein>
    <submittedName>
        <fullName evidence="2">O-antigen ligase domain-containing protein</fullName>
    </submittedName>
</protein>
<feature type="transmembrane region" description="Helical" evidence="1">
    <location>
        <begin position="418"/>
        <end position="437"/>
    </location>
</feature>
<keyword evidence="1" id="KW-0472">Membrane</keyword>
<feature type="transmembrane region" description="Helical" evidence="1">
    <location>
        <begin position="195"/>
        <end position="214"/>
    </location>
</feature>
<feature type="transmembrane region" description="Helical" evidence="1">
    <location>
        <begin position="53"/>
        <end position="73"/>
    </location>
</feature>
<dbReference type="EMBL" id="JADWDC010000006">
    <property type="protein sequence ID" value="MCC0176143.1"/>
    <property type="molecule type" value="Genomic_DNA"/>
</dbReference>
<dbReference type="Proteomes" id="UP000729733">
    <property type="component" value="Unassembled WGS sequence"/>
</dbReference>
<dbReference type="RefSeq" id="WP_229639176.1">
    <property type="nucleotide sequence ID" value="NZ_JADWDC010000006.1"/>
</dbReference>
<organism evidence="2 3">
    <name type="scientific">Waterburya agarophytonicola KI4</name>
    <dbReference type="NCBI Taxonomy" id="2874699"/>
    <lineage>
        <taxon>Bacteria</taxon>
        <taxon>Bacillati</taxon>
        <taxon>Cyanobacteriota</taxon>
        <taxon>Cyanophyceae</taxon>
        <taxon>Pleurocapsales</taxon>
        <taxon>Hyellaceae</taxon>
        <taxon>Waterburya</taxon>
        <taxon>Waterburya agarophytonicola</taxon>
    </lineage>
</organism>
<evidence type="ECO:0000313" key="2">
    <source>
        <dbReference type="EMBL" id="MCC0176143.1"/>
    </source>
</evidence>
<comment type="caution">
    <text evidence="2">The sequence shown here is derived from an EMBL/GenBank/DDBJ whole genome shotgun (WGS) entry which is preliminary data.</text>
</comment>
<evidence type="ECO:0000313" key="3">
    <source>
        <dbReference type="Proteomes" id="UP000729733"/>
    </source>
</evidence>
<feature type="transmembrane region" description="Helical" evidence="1">
    <location>
        <begin position="136"/>
        <end position="156"/>
    </location>
</feature>
<accession>A0A964FG53</accession>
<keyword evidence="1" id="KW-0812">Transmembrane</keyword>
<gene>
    <name evidence="2" type="ORF">I4641_04000</name>
</gene>
<keyword evidence="3" id="KW-1185">Reference proteome</keyword>
<feature type="transmembrane region" description="Helical" evidence="1">
    <location>
        <begin position="23"/>
        <end position="41"/>
    </location>
</feature>